<comment type="caution">
    <text evidence="6">The sequence shown here is derived from an EMBL/GenBank/DDBJ whole genome shotgun (WGS) entry which is preliminary data.</text>
</comment>
<feature type="transmembrane region" description="Helical" evidence="5">
    <location>
        <begin position="12"/>
        <end position="33"/>
    </location>
</feature>
<dbReference type="GO" id="GO:0016020">
    <property type="term" value="C:membrane"/>
    <property type="evidence" value="ECO:0007669"/>
    <property type="project" value="UniProtKB-SubCell"/>
</dbReference>
<evidence type="ECO:0000313" key="7">
    <source>
        <dbReference type="Proteomes" id="UP000187209"/>
    </source>
</evidence>
<sequence>MVDYDNLSESASIGVTAVILIIVSFMTLYTIALHRMNFFYPSAQRYLMIIFIMPIFIGWTTWTELLLEKEGRGVEYLINLFKSLCLGSFMIYVERMLGCIKSGSDNEFSQDKAYEVLTSLENEFRFLGCFKVKPIENKEQAKKYLMIVKILVLQACAILICLGIAGVIIIGVTGTSDLKNGEYSSVFLVFSIINSISSLTALFTLLHYGLYTNKLPLMKNLKVMHKFIIIKLAILFTEVQPLIIQIFSRNNLIANTDKYEAEYITAYTNALLLCSEMIIVSFLLLLIFPLDDYKNNFELREKLSN</sequence>
<keyword evidence="4 5" id="KW-0472">Membrane</keyword>
<feature type="transmembrane region" description="Helical" evidence="5">
    <location>
        <begin position="150"/>
        <end position="173"/>
    </location>
</feature>
<evidence type="ECO:0000313" key="6">
    <source>
        <dbReference type="EMBL" id="OMJ75031.1"/>
    </source>
</evidence>
<feature type="transmembrane region" description="Helical" evidence="5">
    <location>
        <begin position="227"/>
        <end position="247"/>
    </location>
</feature>
<feature type="transmembrane region" description="Helical" evidence="5">
    <location>
        <begin position="45"/>
        <end position="62"/>
    </location>
</feature>
<dbReference type="SMART" id="SM01417">
    <property type="entry name" value="Solute_trans_a"/>
    <property type="match status" value="1"/>
</dbReference>
<dbReference type="OrthoDB" id="321152at2759"/>
<evidence type="ECO:0000256" key="2">
    <source>
        <dbReference type="ARBA" id="ARBA00022692"/>
    </source>
</evidence>
<reference evidence="6 7" key="1">
    <citation type="submission" date="2016-11" db="EMBL/GenBank/DDBJ databases">
        <title>The macronuclear genome of Stentor coeruleus: a giant cell with tiny introns.</title>
        <authorList>
            <person name="Slabodnick M."/>
            <person name="Ruby J.G."/>
            <person name="Reiff S.B."/>
            <person name="Swart E.C."/>
            <person name="Gosai S."/>
            <person name="Prabakaran S."/>
            <person name="Witkowska E."/>
            <person name="Larue G.E."/>
            <person name="Fisher S."/>
            <person name="Freeman R.M."/>
            <person name="Gunawardena J."/>
            <person name="Chu W."/>
            <person name="Stover N.A."/>
            <person name="Gregory B.D."/>
            <person name="Nowacki M."/>
            <person name="Derisi J."/>
            <person name="Roy S.W."/>
            <person name="Marshall W.F."/>
            <person name="Sood P."/>
        </authorList>
    </citation>
    <scope>NUCLEOTIDE SEQUENCE [LARGE SCALE GENOMIC DNA]</scope>
    <source>
        <strain evidence="6">WM001</strain>
    </source>
</reference>
<dbReference type="Pfam" id="PF03619">
    <property type="entry name" value="Solute_trans_a"/>
    <property type="match status" value="1"/>
</dbReference>
<evidence type="ECO:0000256" key="1">
    <source>
        <dbReference type="ARBA" id="ARBA00004141"/>
    </source>
</evidence>
<evidence type="ECO:0000256" key="3">
    <source>
        <dbReference type="ARBA" id="ARBA00022989"/>
    </source>
</evidence>
<dbReference type="PANTHER" id="PTHR23423">
    <property type="entry name" value="ORGANIC SOLUTE TRANSPORTER-RELATED"/>
    <property type="match status" value="1"/>
</dbReference>
<feature type="transmembrane region" description="Helical" evidence="5">
    <location>
        <begin position="74"/>
        <end position="93"/>
    </location>
</feature>
<dbReference type="AlphaFoldDB" id="A0A1R2BE31"/>
<evidence type="ECO:0008006" key="8">
    <source>
        <dbReference type="Google" id="ProtNLM"/>
    </source>
</evidence>
<organism evidence="6 7">
    <name type="scientific">Stentor coeruleus</name>
    <dbReference type="NCBI Taxonomy" id="5963"/>
    <lineage>
        <taxon>Eukaryota</taxon>
        <taxon>Sar</taxon>
        <taxon>Alveolata</taxon>
        <taxon>Ciliophora</taxon>
        <taxon>Postciliodesmatophora</taxon>
        <taxon>Heterotrichea</taxon>
        <taxon>Heterotrichida</taxon>
        <taxon>Stentoridae</taxon>
        <taxon>Stentor</taxon>
    </lineage>
</organism>
<keyword evidence="7" id="KW-1185">Reference proteome</keyword>
<protein>
    <recommendedName>
        <fullName evidence="8">THH1/TOM1/TOM3 domain-containing protein</fullName>
    </recommendedName>
</protein>
<dbReference type="InterPro" id="IPR005178">
    <property type="entry name" value="Ostalpha/TMEM184C"/>
</dbReference>
<dbReference type="EMBL" id="MPUH01000714">
    <property type="protein sequence ID" value="OMJ75031.1"/>
    <property type="molecule type" value="Genomic_DNA"/>
</dbReference>
<keyword evidence="3 5" id="KW-1133">Transmembrane helix</keyword>
<accession>A0A1R2BE31</accession>
<feature type="transmembrane region" description="Helical" evidence="5">
    <location>
        <begin position="267"/>
        <end position="290"/>
    </location>
</feature>
<evidence type="ECO:0000256" key="4">
    <source>
        <dbReference type="ARBA" id="ARBA00023136"/>
    </source>
</evidence>
<keyword evidence="2 5" id="KW-0812">Transmembrane</keyword>
<proteinExistence type="predicted"/>
<comment type="subcellular location">
    <subcellularLocation>
        <location evidence="1">Membrane</location>
        <topology evidence="1">Multi-pass membrane protein</topology>
    </subcellularLocation>
</comment>
<feature type="transmembrane region" description="Helical" evidence="5">
    <location>
        <begin position="185"/>
        <end position="206"/>
    </location>
</feature>
<gene>
    <name evidence="6" type="ORF">SteCoe_25912</name>
</gene>
<name>A0A1R2BE31_9CILI</name>
<evidence type="ECO:0000256" key="5">
    <source>
        <dbReference type="SAM" id="Phobius"/>
    </source>
</evidence>
<dbReference type="Proteomes" id="UP000187209">
    <property type="component" value="Unassembled WGS sequence"/>
</dbReference>